<evidence type="ECO:0000313" key="1">
    <source>
        <dbReference type="EMBL" id="KAK5061125.1"/>
    </source>
</evidence>
<dbReference type="InterPro" id="IPR029058">
    <property type="entry name" value="AB_hydrolase_fold"/>
</dbReference>
<dbReference type="PANTHER" id="PTHR37471:SF1">
    <property type="entry name" value="AB HYDROLASE-1 DOMAIN-CONTAINING PROTEIN"/>
    <property type="match status" value="1"/>
</dbReference>
<proteinExistence type="predicted"/>
<comment type="caution">
    <text evidence="1">The sequence shown here is derived from an EMBL/GenBank/DDBJ whole genome shotgun (WGS) entry which is preliminary data.</text>
</comment>
<keyword evidence="2" id="KW-1185">Reference proteome</keyword>
<gene>
    <name evidence="1" type="ORF">LTR84_007667</name>
</gene>
<dbReference type="Proteomes" id="UP001358417">
    <property type="component" value="Unassembled WGS sequence"/>
</dbReference>
<dbReference type="Gene3D" id="3.40.50.1820">
    <property type="entry name" value="alpha/beta hydrolase"/>
    <property type="match status" value="1"/>
</dbReference>
<name>A0AAV9NPS8_9EURO</name>
<dbReference type="AlphaFoldDB" id="A0AAV9NPS8"/>
<dbReference type="PANTHER" id="PTHR37471">
    <property type="entry name" value="UNNAMED PRODUCT"/>
    <property type="match status" value="1"/>
</dbReference>
<evidence type="ECO:0008006" key="3">
    <source>
        <dbReference type="Google" id="ProtNLM"/>
    </source>
</evidence>
<dbReference type="SUPFAM" id="SSF53474">
    <property type="entry name" value="alpha/beta-Hydrolases"/>
    <property type="match status" value="1"/>
</dbReference>
<organism evidence="1 2">
    <name type="scientific">Exophiala bonariae</name>
    <dbReference type="NCBI Taxonomy" id="1690606"/>
    <lineage>
        <taxon>Eukaryota</taxon>
        <taxon>Fungi</taxon>
        <taxon>Dikarya</taxon>
        <taxon>Ascomycota</taxon>
        <taxon>Pezizomycotina</taxon>
        <taxon>Eurotiomycetes</taxon>
        <taxon>Chaetothyriomycetidae</taxon>
        <taxon>Chaetothyriales</taxon>
        <taxon>Herpotrichiellaceae</taxon>
        <taxon>Exophiala</taxon>
    </lineage>
</organism>
<sequence>MLKDSPASRAFIRISIFLLRSVAPLSTTYCVARVAGWRPFASSTTLHLVDAYAAIEVSFYLLCRLRKWWLNRPAPKHNLPFSSTERKALFLRTWESTPNPRNYLSLWFKGVPIEDLAREDVKAWISWRMWNAIERWPTNEDDLEEYLAHLEGVLKWKFPDGRSEHTSMAVTFEPLRIIHRPLLWYVCFIGGADFEMCAFMRYYGFAFYSTGFSNLLKSLPVRPWSILTRHRSPSSQIPYWYLPHDSAERIPILFIHGVGVGLHFYLNFFKDFLTKVRPQGVGMIALEILPISSRITGPFLREAEMACEIRKILSKHGWTRCVVVSHSYGSVVAAHMLHDPTTKSMIGPMIFVDPVAFSFHPPEVAWNFLRRKPTTASEIQLHYFASTDPDVAYTLTRRFIWSENSLWREDVEKRAATEDGRSRSCTVTLAGKDIITETNTLGRYLTRSQTDQQPWYEQDDALKDDWKRCQWTGTENLEVMWFPELNHAEIFDDAKDRQALLQVVERYSVE</sequence>
<reference evidence="1 2" key="1">
    <citation type="submission" date="2023-08" db="EMBL/GenBank/DDBJ databases">
        <title>Black Yeasts Isolated from many extreme environments.</title>
        <authorList>
            <person name="Coleine C."/>
            <person name="Stajich J.E."/>
            <person name="Selbmann L."/>
        </authorList>
    </citation>
    <scope>NUCLEOTIDE SEQUENCE [LARGE SCALE GENOMIC DNA]</scope>
    <source>
        <strain evidence="1 2">CCFEE 5792</strain>
    </source>
</reference>
<dbReference type="RefSeq" id="XP_064710222.1">
    <property type="nucleotide sequence ID" value="XM_064851219.1"/>
</dbReference>
<dbReference type="GeneID" id="89975832"/>
<dbReference type="EMBL" id="JAVRRD010000003">
    <property type="protein sequence ID" value="KAK5061125.1"/>
    <property type="molecule type" value="Genomic_DNA"/>
</dbReference>
<protein>
    <recommendedName>
        <fullName evidence="3">AB hydrolase-1 domain-containing protein</fullName>
    </recommendedName>
</protein>
<accession>A0AAV9NPS8</accession>
<evidence type="ECO:0000313" key="2">
    <source>
        <dbReference type="Proteomes" id="UP001358417"/>
    </source>
</evidence>